<dbReference type="AlphaFoldDB" id="A0A285I3L8"/>
<evidence type="ECO:0000313" key="1">
    <source>
        <dbReference type="EMBL" id="SNY42575.1"/>
    </source>
</evidence>
<dbReference type="Proteomes" id="UP000219612">
    <property type="component" value="Unassembled WGS sequence"/>
</dbReference>
<gene>
    <name evidence="1" type="ORF">SAMN05421748_106307</name>
</gene>
<dbReference type="InterPro" id="IPR006439">
    <property type="entry name" value="HAD-SF_hydro_IA"/>
</dbReference>
<dbReference type="SUPFAM" id="SSF56784">
    <property type="entry name" value="HAD-like"/>
    <property type="match status" value="1"/>
</dbReference>
<dbReference type="InterPro" id="IPR023214">
    <property type="entry name" value="HAD_sf"/>
</dbReference>
<dbReference type="PANTHER" id="PTHR46649">
    <property type="match status" value="1"/>
</dbReference>
<evidence type="ECO:0000313" key="2">
    <source>
        <dbReference type="Proteomes" id="UP000219612"/>
    </source>
</evidence>
<sequence>MLFDFHGTLAQVEDPVTWVVAAAAACGHALERAKATVLADRLVTAGRAGGPLPARVPLHLAEHWSDRDLYAHSHRAAYTGLAATVATDVEGLADALYDRLLGPDGWLPYADTASTLRTLHEAGIKVAVVSNIGFDIRPHFDAWGMSSLVDAFALSYEVGRTKPDPAIFLRACGMVGADPERTLMVGDTPADAGAVKAGCAALVLPAAEPGRPNGLGATLALAGCAA</sequence>
<reference evidence="1 2" key="1">
    <citation type="submission" date="2017-09" db="EMBL/GenBank/DDBJ databases">
        <authorList>
            <person name="Ehlers B."/>
            <person name="Leendertz F.H."/>
        </authorList>
    </citation>
    <scope>NUCLEOTIDE SEQUENCE [LARGE SCALE GENOMIC DNA]</scope>
    <source>
        <strain evidence="1 2">CGMCC 4.6857</strain>
    </source>
</reference>
<dbReference type="Pfam" id="PF00702">
    <property type="entry name" value="Hydrolase"/>
    <property type="match status" value="1"/>
</dbReference>
<organism evidence="1 2">
    <name type="scientific">Paractinoplanes atraurantiacus</name>
    <dbReference type="NCBI Taxonomy" id="1036182"/>
    <lineage>
        <taxon>Bacteria</taxon>
        <taxon>Bacillati</taxon>
        <taxon>Actinomycetota</taxon>
        <taxon>Actinomycetes</taxon>
        <taxon>Micromonosporales</taxon>
        <taxon>Micromonosporaceae</taxon>
        <taxon>Paractinoplanes</taxon>
    </lineage>
</organism>
<dbReference type="EMBL" id="OBDY01000006">
    <property type="protein sequence ID" value="SNY42575.1"/>
    <property type="molecule type" value="Genomic_DNA"/>
</dbReference>
<keyword evidence="2" id="KW-1185">Reference proteome</keyword>
<protein>
    <submittedName>
        <fullName evidence="1">Haloacid dehalogenase superfamily, subfamily IA, variant 3 with third motif having DD or ED/haloacid dehalogenase superfamily, subfamily IA, variant 1 with third motif having Dx(3-4)D or Dx(3-4)E</fullName>
    </submittedName>
</protein>
<accession>A0A285I3L8</accession>
<dbReference type="NCBIfam" id="TIGR01549">
    <property type="entry name" value="HAD-SF-IA-v1"/>
    <property type="match status" value="1"/>
</dbReference>
<name>A0A285I3L8_9ACTN</name>
<dbReference type="InterPro" id="IPR036412">
    <property type="entry name" value="HAD-like_sf"/>
</dbReference>
<dbReference type="PANTHER" id="PTHR46649:SF4">
    <property type="entry name" value="HALOACID DEHALOGENASE-LIKE HYDROLASE (HAD) SUPERFAMILY PROTEIN"/>
    <property type="match status" value="1"/>
</dbReference>
<dbReference type="Gene3D" id="3.40.50.1000">
    <property type="entry name" value="HAD superfamily/HAD-like"/>
    <property type="match status" value="1"/>
</dbReference>
<proteinExistence type="predicted"/>